<dbReference type="EMBL" id="NBCO01000047">
    <property type="protein sequence ID" value="ORC84264.1"/>
    <property type="molecule type" value="Genomic_DNA"/>
</dbReference>
<keyword evidence="3" id="KW-1185">Reference proteome</keyword>
<dbReference type="GeneID" id="39990199"/>
<dbReference type="Proteomes" id="UP000192257">
    <property type="component" value="Unassembled WGS sequence"/>
</dbReference>
<proteinExistence type="predicted"/>
<feature type="compositionally biased region" description="Low complexity" evidence="1">
    <location>
        <begin position="114"/>
        <end position="123"/>
    </location>
</feature>
<evidence type="ECO:0000313" key="3">
    <source>
        <dbReference type="Proteomes" id="UP000192257"/>
    </source>
</evidence>
<dbReference type="AlphaFoldDB" id="A0A1X0NHM6"/>
<evidence type="ECO:0000313" key="2">
    <source>
        <dbReference type="EMBL" id="ORC84264.1"/>
    </source>
</evidence>
<organism evidence="2 3">
    <name type="scientific">Trypanosoma theileri</name>
    <dbReference type="NCBI Taxonomy" id="67003"/>
    <lineage>
        <taxon>Eukaryota</taxon>
        <taxon>Discoba</taxon>
        <taxon>Euglenozoa</taxon>
        <taxon>Kinetoplastea</taxon>
        <taxon>Metakinetoplastina</taxon>
        <taxon>Trypanosomatida</taxon>
        <taxon>Trypanosomatidae</taxon>
        <taxon>Trypanosoma</taxon>
    </lineage>
</organism>
<dbReference type="RefSeq" id="XP_028878330.1">
    <property type="nucleotide sequence ID" value="XM_029030419.1"/>
</dbReference>
<dbReference type="VEuPathDB" id="TriTrypDB:TM35_000471590"/>
<name>A0A1X0NHM6_9TRYP</name>
<feature type="compositionally biased region" description="Low complexity" evidence="1">
    <location>
        <begin position="205"/>
        <end position="216"/>
    </location>
</feature>
<comment type="caution">
    <text evidence="2">The sequence shown here is derived from an EMBL/GenBank/DDBJ whole genome shotgun (WGS) entry which is preliminary data.</text>
</comment>
<sequence length="291" mass="30585">GAGGALRVRPAAESEWLTCGAGSRVSACGKYADLCRQRTARAATRTTTRTRTAIITNAVTNGEPKQYAGATGAGSHWEWDDFLIDTSNTYKECEKNRTGQVRGVNCSIWFGSSNDKGVSSSSSEQYKPNDGTRTEDLTSVNENKPGVAAEHPAIPSAASELNAEIPSTTEGQGEESTKAKQSNEEASSNQADNTTSADSNPNQQPPATVNATAAPVSHETNSTTPPRTESTVGEAPTNTSSPVPVTDSQMSNTIASTVQNKPNVDSSVSPVWMRTAVPLLIVVVLFSATVY</sequence>
<feature type="compositionally biased region" description="Polar residues" evidence="1">
    <location>
        <begin position="184"/>
        <end position="202"/>
    </location>
</feature>
<protein>
    <submittedName>
        <fullName evidence="2">Uncharacterized protein</fullName>
    </submittedName>
</protein>
<reference evidence="2 3" key="1">
    <citation type="submission" date="2017-03" db="EMBL/GenBank/DDBJ databases">
        <title>An alternative strategy for trypanosome survival in the mammalian bloodstream revealed through genome and transcriptome analysis of the ubiquitous bovine parasite Trypanosoma (Megatrypanum) theileri.</title>
        <authorList>
            <person name="Kelly S."/>
            <person name="Ivens A."/>
            <person name="Mott A."/>
            <person name="O'Neill E."/>
            <person name="Emms D."/>
            <person name="Macleod O."/>
            <person name="Voorheis P."/>
            <person name="Matthews J."/>
            <person name="Matthews K."/>
            <person name="Carrington M."/>
        </authorList>
    </citation>
    <scope>NUCLEOTIDE SEQUENCE [LARGE SCALE GENOMIC DNA]</scope>
    <source>
        <strain evidence="2">Edinburgh</strain>
    </source>
</reference>
<gene>
    <name evidence="2" type="ORF">TM35_000471590</name>
</gene>
<feature type="compositionally biased region" description="Polar residues" evidence="1">
    <location>
        <begin position="218"/>
        <end position="249"/>
    </location>
</feature>
<feature type="region of interest" description="Disordered" evidence="1">
    <location>
        <begin position="114"/>
        <end position="139"/>
    </location>
</feature>
<evidence type="ECO:0000256" key="1">
    <source>
        <dbReference type="SAM" id="MobiDB-lite"/>
    </source>
</evidence>
<accession>A0A1X0NHM6</accession>
<feature type="non-terminal residue" evidence="2">
    <location>
        <position position="1"/>
    </location>
</feature>
<feature type="region of interest" description="Disordered" evidence="1">
    <location>
        <begin position="165"/>
        <end position="249"/>
    </location>
</feature>